<feature type="domain" description="Mechanosensitive ion channel MscS C-terminal" evidence="10">
    <location>
        <begin position="337"/>
        <end position="424"/>
    </location>
</feature>
<dbReference type="GO" id="GO:0008381">
    <property type="term" value="F:mechanosensitive monoatomic ion channel activity"/>
    <property type="evidence" value="ECO:0007669"/>
    <property type="project" value="InterPro"/>
</dbReference>
<evidence type="ECO:0000313" key="13">
    <source>
        <dbReference type="EMBL" id="RAU21777.1"/>
    </source>
</evidence>
<keyword evidence="3" id="KW-1003">Cell membrane</keyword>
<comment type="caution">
    <text evidence="13">The sequence shown here is derived from an EMBL/GenBank/DDBJ whole genome shotgun (WGS) entry which is preliminary data.</text>
</comment>
<dbReference type="InterPro" id="IPR010920">
    <property type="entry name" value="LSM_dom_sf"/>
</dbReference>
<evidence type="ECO:0000259" key="9">
    <source>
        <dbReference type="Pfam" id="PF00924"/>
    </source>
</evidence>
<keyword evidence="4 7" id="KW-0812">Transmembrane</keyword>
<dbReference type="Pfam" id="PF21088">
    <property type="entry name" value="MS_channel_1st"/>
    <property type="match status" value="1"/>
</dbReference>
<dbReference type="Pfam" id="PF21082">
    <property type="entry name" value="MS_channel_3rd"/>
    <property type="match status" value="1"/>
</dbReference>
<dbReference type="EMBL" id="PGTO01000007">
    <property type="protein sequence ID" value="RAU21777.1"/>
    <property type="molecule type" value="Genomic_DNA"/>
</dbReference>
<gene>
    <name evidence="13" type="ORF">CU669_10725</name>
</gene>
<dbReference type="SUPFAM" id="SSF82689">
    <property type="entry name" value="Mechanosensitive channel protein MscS (YggB), C-terminal domain"/>
    <property type="match status" value="1"/>
</dbReference>
<feature type="domain" description="Mechanosensitive ion channel MscS" evidence="9">
    <location>
        <begin position="267"/>
        <end position="330"/>
    </location>
</feature>
<comment type="subcellular location">
    <subcellularLocation>
        <location evidence="1">Cell membrane</location>
        <topology evidence="1">Multi-pass membrane protein</topology>
    </subcellularLocation>
</comment>
<evidence type="ECO:0000256" key="1">
    <source>
        <dbReference type="ARBA" id="ARBA00004651"/>
    </source>
</evidence>
<keyword evidence="6 7" id="KW-0472">Membrane</keyword>
<dbReference type="OrthoDB" id="9814206at2"/>
<dbReference type="Gene3D" id="2.30.30.60">
    <property type="match status" value="1"/>
</dbReference>
<dbReference type="SUPFAM" id="SSF50182">
    <property type="entry name" value="Sm-like ribonucleoproteins"/>
    <property type="match status" value="1"/>
</dbReference>
<feature type="signal peptide" evidence="8">
    <location>
        <begin position="1"/>
        <end position="29"/>
    </location>
</feature>
<feature type="transmembrane region" description="Helical" evidence="7">
    <location>
        <begin position="221"/>
        <end position="240"/>
    </location>
</feature>
<protein>
    <submittedName>
        <fullName evidence="13">Small-conductance mechanosensitive channel</fullName>
    </submittedName>
</protein>
<feature type="transmembrane region" description="Helical" evidence="7">
    <location>
        <begin position="246"/>
        <end position="263"/>
    </location>
</feature>
<dbReference type="Pfam" id="PF00924">
    <property type="entry name" value="MS_channel_2nd"/>
    <property type="match status" value="1"/>
</dbReference>
<keyword evidence="5 7" id="KW-1133">Transmembrane helix</keyword>
<dbReference type="InterPro" id="IPR045276">
    <property type="entry name" value="YbiO_bact"/>
</dbReference>
<dbReference type="Proteomes" id="UP000251075">
    <property type="component" value="Unassembled WGS sequence"/>
</dbReference>
<evidence type="ECO:0000256" key="5">
    <source>
        <dbReference type="ARBA" id="ARBA00022989"/>
    </source>
</evidence>
<sequence>MTLLSTYSPLRRVLASLILAVLLCAPAMAAEPVPPPAPDELGRLVATLEDAKSRDALVAQLKALLAAQQAAKPTVEVTLLAHLSDKAGDLRVELMTLAIIAAAVAAAKLLHRVVDRALASGRPESRANTYLPLLHRVLRGLIGVAGLLALAELWGFHPMSLLDSDLGRQVATTLVHLAVVLVMALVAWHLLHGAIERYLTATDAEGNPLQRSGRARTLLPLARNAVFVLLVVMVVLIVLSELGVDIAPLLAGAGVLGIAIGFGSQKLVQDIITGVFILFEDTIAVGDSVKLGEHSGTVEAISIRAIRLRDGNGGLHTVPFSAVTTVVNATKGFNTAVIDIGVAYDQDMDRILAIMAELGAELQADAKWGSFMAAPLEVLGLERFDPSAMVIRAQVRTTPGDRAALIREFNRRIKARFDAEGIAMPLPQMQVRMAGSAAK</sequence>
<dbReference type="InterPro" id="IPR049142">
    <property type="entry name" value="MS_channel_1st"/>
</dbReference>
<organism evidence="13 14">
    <name type="scientific">Paramagnetospirillum kuznetsovii</name>
    <dbReference type="NCBI Taxonomy" id="2053833"/>
    <lineage>
        <taxon>Bacteria</taxon>
        <taxon>Pseudomonadati</taxon>
        <taxon>Pseudomonadota</taxon>
        <taxon>Alphaproteobacteria</taxon>
        <taxon>Rhodospirillales</taxon>
        <taxon>Magnetospirillaceae</taxon>
        <taxon>Paramagnetospirillum</taxon>
    </lineage>
</organism>
<dbReference type="InterPro" id="IPR023408">
    <property type="entry name" value="MscS_beta-dom_sf"/>
</dbReference>
<evidence type="ECO:0000259" key="11">
    <source>
        <dbReference type="Pfam" id="PF21088"/>
    </source>
</evidence>
<name>A0A364NXY7_9PROT</name>
<evidence type="ECO:0000256" key="6">
    <source>
        <dbReference type="ARBA" id="ARBA00023136"/>
    </source>
</evidence>
<dbReference type="SUPFAM" id="SSF82861">
    <property type="entry name" value="Mechanosensitive channel protein MscS (YggB), transmembrane region"/>
    <property type="match status" value="1"/>
</dbReference>
<dbReference type="PANTHER" id="PTHR30460">
    <property type="entry name" value="MODERATE CONDUCTANCE MECHANOSENSITIVE CHANNEL YBIO"/>
    <property type="match status" value="1"/>
</dbReference>
<dbReference type="InterPro" id="IPR011014">
    <property type="entry name" value="MscS_channel_TM-2"/>
</dbReference>
<feature type="transmembrane region" description="Helical" evidence="7">
    <location>
        <begin position="92"/>
        <end position="110"/>
    </location>
</feature>
<dbReference type="AlphaFoldDB" id="A0A364NXY7"/>
<evidence type="ECO:0000256" key="3">
    <source>
        <dbReference type="ARBA" id="ARBA00022475"/>
    </source>
</evidence>
<dbReference type="GO" id="GO:0005886">
    <property type="term" value="C:plasma membrane"/>
    <property type="evidence" value="ECO:0007669"/>
    <property type="project" value="UniProtKB-SubCell"/>
</dbReference>
<feature type="domain" description="Moderate conductance mechanosensitive channel YbiO-like transmembrane helix 1" evidence="12">
    <location>
        <begin position="94"/>
        <end position="157"/>
    </location>
</feature>
<feature type="domain" description="Mechanosensitive ion channel transmembrane helices 2/3" evidence="11">
    <location>
        <begin position="225"/>
        <end position="265"/>
    </location>
</feature>
<evidence type="ECO:0000259" key="10">
    <source>
        <dbReference type="Pfam" id="PF21082"/>
    </source>
</evidence>
<evidence type="ECO:0000256" key="8">
    <source>
        <dbReference type="SAM" id="SignalP"/>
    </source>
</evidence>
<keyword evidence="8" id="KW-0732">Signal</keyword>
<proteinExistence type="inferred from homology"/>
<dbReference type="RefSeq" id="WP_112144513.1">
    <property type="nucleotide sequence ID" value="NZ_PGTO01000007.1"/>
</dbReference>
<dbReference type="Gene3D" id="1.10.287.1260">
    <property type="match status" value="2"/>
</dbReference>
<dbReference type="InterPro" id="IPR011066">
    <property type="entry name" value="MscS_channel_C_sf"/>
</dbReference>
<evidence type="ECO:0000256" key="4">
    <source>
        <dbReference type="ARBA" id="ARBA00022692"/>
    </source>
</evidence>
<reference evidence="13 14" key="1">
    <citation type="submission" date="2017-11" db="EMBL/GenBank/DDBJ databases">
        <title>Draft genome sequence of magnetotactic bacterium Magnetospirillum kuznetsovii LBB-42.</title>
        <authorList>
            <person name="Grouzdev D.S."/>
            <person name="Rysina M.S."/>
            <person name="Baslerov R.V."/>
            <person name="Koziaeva V."/>
        </authorList>
    </citation>
    <scope>NUCLEOTIDE SEQUENCE [LARGE SCALE GENOMIC DNA]</scope>
    <source>
        <strain evidence="13 14">LBB-42</strain>
    </source>
</reference>
<evidence type="ECO:0000259" key="12">
    <source>
        <dbReference type="Pfam" id="PF25392"/>
    </source>
</evidence>
<accession>A0A364NXY7</accession>
<comment type="similarity">
    <text evidence="2">Belongs to the MscS (TC 1.A.23) family.</text>
</comment>
<feature type="chain" id="PRO_5016586068" evidence="8">
    <location>
        <begin position="30"/>
        <end position="439"/>
    </location>
</feature>
<dbReference type="InterPro" id="IPR057485">
    <property type="entry name" value="YbiO-like_TM1"/>
</dbReference>
<evidence type="ECO:0000313" key="14">
    <source>
        <dbReference type="Proteomes" id="UP000251075"/>
    </source>
</evidence>
<dbReference type="InterPro" id="IPR006685">
    <property type="entry name" value="MscS_channel_2nd"/>
</dbReference>
<dbReference type="InterPro" id="IPR049278">
    <property type="entry name" value="MS_channel_C"/>
</dbReference>
<dbReference type="Pfam" id="PF25392">
    <property type="entry name" value="MS_channel_TM1"/>
    <property type="match status" value="1"/>
</dbReference>
<feature type="transmembrane region" description="Helical" evidence="7">
    <location>
        <begin position="130"/>
        <end position="150"/>
    </location>
</feature>
<evidence type="ECO:0000256" key="2">
    <source>
        <dbReference type="ARBA" id="ARBA00008017"/>
    </source>
</evidence>
<evidence type="ECO:0000256" key="7">
    <source>
        <dbReference type="SAM" id="Phobius"/>
    </source>
</evidence>
<feature type="transmembrane region" description="Helical" evidence="7">
    <location>
        <begin position="170"/>
        <end position="191"/>
    </location>
</feature>
<keyword evidence="14" id="KW-1185">Reference proteome</keyword>
<dbReference type="Gene3D" id="3.30.70.100">
    <property type="match status" value="1"/>
</dbReference>
<dbReference type="PANTHER" id="PTHR30460:SF0">
    <property type="entry name" value="MODERATE CONDUCTANCE MECHANOSENSITIVE CHANNEL YBIO"/>
    <property type="match status" value="1"/>
</dbReference>